<sequence>MAPALAPPFLTSFELNPIEFMCLSLSASPSNTIP</sequence>
<evidence type="ECO:0000313" key="1">
    <source>
        <dbReference type="EMBL" id="MBX02180.1"/>
    </source>
</evidence>
<organism evidence="1">
    <name type="scientific">Rhizophora mucronata</name>
    <name type="common">Asiatic mangrove</name>
    <dbReference type="NCBI Taxonomy" id="61149"/>
    <lineage>
        <taxon>Eukaryota</taxon>
        <taxon>Viridiplantae</taxon>
        <taxon>Streptophyta</taxon>
        <taxon>Embryophyta</taxon>
        <taxon>Tracheophyta</taxon>
        <taxon>Spermatophyta</taxon>
        <taxon>Magnoliopsida</taxon>
        <taxon>eudicotyledons</taxon>
        <taxon>Gunneridae</taxon>
        <taxon>Pentapetalae</taxon>
        <taxon>rosids</taxon>
        <taxon>fabids</taxon>
        <taxon>Malpighiales</taxon>
        <taxon>Rhizophoraceae</taxon>
        <taxon>Rhizophora</taxon>
    </lineage>
</organism>
<proteinExistence type="predicted"/>
<accession>A0A2P2K8U1</accession>
<dbReference type="AlphaFoldDB" id="A0A2P2K8U1"/>
<protein>
    <submittedName>
        <fullName evidence="1">Uncharacterized protein</fullName>
    </submittedName>
</protein>
<dbReference type="EMBL" id="GGEC01021696">
    <property type="protein sequence ID" value="MBX02180.1"/>
    <property type="molecule type" value="Transcribed_RNA"/>
</dbReference>
<reference evidence="1" key="1">
    <citation type="submission" date="2018-02" db="EMBL/GenBank/DDBJ databases">
        <title>Rhizophora mucronata_Transcriptome.</title>
        <authorList>
            <person name="Meera S.P."/>
            <person name="Sreeshan A."/>
            <person name="Augustine A."/>
        </authorList>
    </citation>
    <scope>NUCLEOTIDE SEQUENCE</scope>
    <source>
        <tissue evidence="1">Leaf</tissue>
    </source>
</reference>
<name>A0A2P2K8U1_RHIMU</name>